<protein>
    <submittedName>
        <fullName evidence="1">Uncharacterized protein</fullName>
    </submittedName>
</protein>
<evidence type="ECO:0000313" key="2">
    <source>
        <dbReference type="Proteomes" id="UP000289163"/>
    </source>
</evidence>
<keyword evidence="2" id="KW-1185">Reference proteome</keyword>
<accession>A0A410T8C0</accession>
<reference evidence="1 2" key="1">
    <citation type="submission" date="2018-11" db="EMBL/GenBank/DDBJ databases">
        <authorList>
            <person name="Teng T."/>
        </authorList>
    </citation>
    <scope>NUCLEOTIDE SEQUENCE [LARGE SCALE GENOMIC DNA]</scope>
</reference>
<dbReference type="EMBL" id="MK224498">
    <property type="protein sequence ID" value="QAU05099.1"/>
    <property type="molecule type" value="Genomic_DNA"/>
</dbReference>
<evidence type="ECO:0000313" key="1">
    <source>
        <dbReference type="EMBL" id="QAU05099.1"/>
    </source>
</evidence>
<dbReference type="Proteomes" id="UP000289163">
    <property type="component" value="Segment"/>
</dbReference>
<name>A0A410T8C0_9CAUD</name>
<sequence>MQIETESWRSCKTNRGTIMYTVEVPEVPVVCDITDPNRRCMQWIRARIIRLKNNQSTGFEDIYVLEPSHVDLECRWREENDPEDYVRWVVAWFDVDMCDGQKFRQLIRYDINNMFKWYGPANLTCEGVFTIEKSKVCPPYVDM</sequence>
<proteinExistence type="predicted"/>
<gene>
    <name evidence="1" type="ORF">Henu5_gp69</name>
</gene>
<organism evidence="1 2">
    <name type="scientific">Pseudomonas phage Henu5</name>
    <dbReference type="NCBI Taxonomy" id="2499902"/>
    <lineage>
        <taxon>Viruses</taxon>
        <taxon>Duplodnaviria</taxon>
        <taxon>Heunggongvirae</taxon>
        <taxon>Uroviricota</taxon>
        <taxon>Caudoviricetes</taxon>
        <taxon>Vandenendeviridae</taxon>
        <taxon>Skurskavirinae</taxon>
        <taxon>Pakpunavirus</taxon>
        <taxon>Pakpunavirus Henu5</taxon>
    </lineage>
</organism>